<organism evidence="2 3">
    <name type="scientific">Streptomyces xantholiticus</name>
    <dbReference type="NCBI Taxonomy" id="68285"/>
    <lineage>
        <taxon>Bacteria</taxon>
        <taxon>Bacillati</taxon>
        <taxon>Actinomycetota</taxon>
        <taxon>Actinomycetes</taxon>
        <taxon>Kitasatosporales</taxon>
        <taxon>Streptomycetaceae</taxon>
        <taxon>Streptomyces</taxon>
    </lineage>
</organism>
<accession>A0ABV1UNG4</accession>
<keyword evidence="3" id="KW-1185">Reference proteome</keyword>
<reference evidence="2 3" key="1">
    <citation type="submission" date="2024-06" db="EMBL/GenBank/DDBJ databases">
        <title>The Natural Products Discovery Center: Release of the First 8490 Sequenced Strains for Exploring Actinobacteria Biosynthetic Diversity.</title>
        <authorList>
            <person name="Kalkreuter E."/>
            <person name="Kautsar S.A."/>
            <person name="Yang D."/>
            <person name="Bader C.D."/>
            <person name="Teijaro C.N."/>
            <person name="Fluegel L."/>
            <person name="Davis C.M."/>
            <person name="Simpson J.R."/>
            <person name="Lauterbach L."/>
            <person name="Steele A.D."/>
            <person name="Gui C."/>
            <person name="Meng S."/>
            <person name="Li G."/>
            <person name="Viehrig K."/>
            <person name="Ye F."/>
            <person name="Su P."/>
            <person name="Kiefer A.F."/>
            <person name="Nichols A."/>
            <person name="Cepeda A.J."/>
            <person name="Yan W."/>
            <person name="Fan B."/>
            <person name="Jiang Y."/>
            <person name="Adhikari A."/>
            <person name="Zheng C.-J."/>
            <person name="Schuster L."/>
            <person name="Cowan T.M."/>
            <person name="Smanski M.J."/>
            <person name="Chevrette M.G."/>
            <person name="De Carvalho L.P.S."/>
            <person name="Shen B."/>
        </authorList>
    </citation>
    <scope>NUCLEOTIDE SEQUENCE [LARGE SCALE GENOMIC DNA]</scope>
    <source>
        <strain evidence="2 3">NPDC000837</strain>
    </source>
</reference>
<feature type="compositionally biased region" description="Basic and acidic residues" evidence="1">
    <location>
        <begin position="23"/>
        <end position="35"/>
    </location>
</feature>
<evidence type="ECO:0000256" key="1">
    <source>
        <dbReference type="SAM" id="MobiDB-lite"/>
    </source>
</evidence>
<feature type="region of interest" description="Disordered" evidence="1">
    <location>
        <begin position="1"/>
        <end position="65"/>
    </location>
</feature>
<name>A0ABV1UNG4_9ACTN</name>
<dbReference type="EMBL" id="JBEPBX010000002">
    <property type="protein sequence ID" value="MER6612351.1"/>
    <property type="molecule type" value="Genomic_DNA"/>
</dbReference>
<gene>
    <name evidence="2" type="ORF">ABT276_02905</name>
</gene>
<evidence type="ECO:0000313" key="2">
    <source>
        <dbReference type="EMBL" id="MER6612351.1"/>
    </source>
</evidence>
<dbReference type="Proteomes" id="UP001445472">
    <property type="component" value="Unassembled WGS sequence"/>
</dbReference>
<proteinExistence type="predicted"/>
<evidence type="ECO:0000313" key="3">
    <source>
        <dbReference type="Proteomes" id="UP001445472"/>
    </source>
</evidence>
<dbReference type="RefSeq" id="WP_351974996.1">
    <property type="nucleotide sequence ID" value="NZ_JBEPBX010000002.1"/>
</dbReference>
<comment type="caution">
    <text evidence="2">The sequence shown here is derived from an EMBL/GenBank/DDBJ whole genome shotgun (WGS) entry which is preliminary data.</text>
</comment>
<protein>
    <submittedName>
        <fullName evidence="2">Uncharacterized protein</fullName>
    </submittedName>
</protein>
<sequence length="65" mass="7061">MRSEGLSGAVRGNKIRTTVPGERAVRAPDLVDRDFVAPAPPADRVRNRTRRGRAGGRPPALDQQD</sequence>